<dbReference type="InterPro" id="IPR000589">
    <property type="entry name" value="Ribosomal_uS15"/>
</dbReference>
<dbReference type="InterPro" id="IPR009068">
    <property type="entry name" value="uS15_NS1_RNA-bd_sf"/>
</dbReference>
<organism evidence="3">
    <name type="scientific">marine sediment metagenome</name>
    <dbReference type="NCBI Taxonomy" id="412755"/>
    <lineage>
        <taxon>unclassified sequences</taxon>
        <taxon>metagenomes</taxon>
        <taxon>ecological metagenomes</taxon>
    </lineage>
</organism>
<evidence type="ECO:0000256" key="2">
    <source>
        <dbReference type="ARBA" id="ARBA00023274"/>
    </source>
</evidence>
<dbReference type="EMBL" id="BART01019698">
    <property type="protein sequence ID" value="GAG95132.1"/>
    <property type="molecule type" value="Genomic_DNA"/>
</dbReference>
<dbReference type="Pfam" id="PF00312">
    <property type="entry name" value="Ribosomal_S15"/>
    <property type="match status" value="1"/>
</dbReference>
<feature type="non-terminal residue" evidence="3">
    <location>
        <position position="50"/>
    </location>
</feature>
<dbReference type="GO" id="GO:0003735">
    <property type="term" value="F:structural constituent of ribosome"/>
    <property type="evidence" value="ECO:0007669"/>
    <property type="project" value="InterPro"/>
</dbReference>
<evidence type="ECO:0008006" key="4">
    <source>
        <dbReference type="Google" id="ProtNLM"/>
    </source>
</evidence>
<dbReference type="GO" id="GO:0005737">
    <property type="term" value="C:cytoplasm"/>
    <property type="evidence" value="ECO:0007669"/>
    <property type="project" value="UniProtKB-ARBA"/>
</dbReference>
<dbReference type="SMART" id="SM01387">
    <property type="entry name" value="Ribosomal_S15"/>
    <property type="match status" value="1"/>
</dbReference>
<dbReference type="FunFam" id="1.10.287.10:FF:000002">
    <property type="entry name" value="30S ribosomal protein S15"/>
    <property type="match status" value="1"/>
</dbReference>
<keyword evidence="2" id="KW-0687">Ribonucleoprotein</keyword>
<dbReference type="PANTHER" id="PTHR23321">
    <property type="entry name" value="RIBOSOMAL PROTEIN S15, BACTERIAL AND ORGANELLAR"/>
    <property type="match status" value="1"/>
</dbReference>
<keyword evidence="1" id="KW-0689">Ribosomal protein</keyword>
<dbReference type="GO" id="GO:0005840">
    <property type="term" value="C:ribosome"/>
    <property type="evidence" value="ECO:0007669"/>
    <property type="project" value="UniProtKB-KW"/>
</dbReference>
<dbReference type="CDD" id="cd00353">
    <property type="entry name" value="Ribosomal_S15p_S13e"/>
    <property type="match status" value="1"/>
</dbReference>
<gene>
    <name evidence="3" type="ORF">S01H4_36793</name>
</gene>
<dbReference type="InterPro" id="IPR005290">
    <property type="entry name" value="Ribosomal_uS15_bac-type"/>
</dbReference>
<evidence type="ECO:0000313" key="3">
    <source>
        <dbReference type="EMBL" id="GAG95132.1"/>
    </source>
</evidence>
<proteinExistence type="predicted"/>
<protein>
    <recommendedName>
        <fullName evidence="4">30S ribosomal protein S15</fullName>
    </recommendedName>
</protein>
<accession>X1CQA0</accession>
<reference evidence="3" key="1">
    <citation type="journal article" date="2014" name="Front. Microbiol.">
        <title>High frequency of phylogenetically diverse reductive dehalogenase-homologous genes in deep subseafloor sedimentary metagenomes.</title>
        <authorList>
            <person name="Kawai M."/>
            <person name="Futagami T."/>
            <person name="Toyoda A."/>
            <person name="Takaki Y."/>
            <person name="Nishi S."/>
            <person name="Hori S."/>
            <person name="Arai W."/>
            <person name="Tsubouchi T."/>
            <person name="Morono Y."/>
            <person name="Uchiyama I."/>
            <person name="Ito T."/>
            <person name="Fujiyama A."/>
            <person name="Inagaki F."/>
            <person name="Takami H."/>
        </authorList>
    </citation>
    <scope>NUCLEOTIDE SEQUENCE</scope>
    <source>
        <strain evidence="3">Expedition CK06-06</strain>
    </source>
</reference>
<dbReference type="Gene3D" id="1.10.287.10">
    <property type="entry name" value="S15/NS1, RNA-binding"/>
    <property type="match status" value="1"/>
</dbReference>
<sequence>MSIDKVKKKELREKFGYHPTDSGSSEVQVAVLSERIKNLTDHLFKYKKDQ</sequence>
<dbReference type="AlphaFoldDB" id="X1CQA0"/>
<name>X1CQA0_9ZZZZ</name>
<dbReference type="GO" id="GO:0006412">
    <property type="term" value="P:translation"/>
    <property type="evidence" value="ECO:0007669"/>
    <property type="project" value="InterPro"/>
</dbReference>
<dbReference type="SUPFAM" id="SSF47060">
    <property type="entry name" value="S15/NS1 RNA-binding domain"/>
    <property type="match status" value="1"/>
</dbReference>
<comment type="caution">
    <text evidence="3">The sequence shown here is derived from an EMBL/GenBank/DDBJ whole genome shotgun (WGS) entry which is preliminary data.</text>
</comment>
<evidence type="ECO:0000256" key="1">
    <source>
        <dbReference type="ARBA" id="ARBA00022980"/>
    </source>
</evidence>
<dbReference type="PANTHER" id="PTHR23321:SF26">
    <property type="entry name" value="SMALL RIBOSOMAL SUBUNIT PROTEIN US15M"/>
    <property type="match status" value="1"/>
</dbReference>
<dbReference type="GO" id="GO:1990904">
    <property type="term" value="C:ribonucleoprotein complex"/>
    <property type="evidence" value="ECO:0007669"/>
    <property type="project" value="UniProtKB-KW"/>
</dbReference>